<evidence type="ECO:0000313" key="2">
    <source>
        <dbReference type="EMBL" id="RVT39195.1"/>
    </source>
</evidence>
<accession>A0A437J3W8</accession>
<organism evidence="2 3">
    <name type="scientific">Sphingobium algorifonticola</name>
    <dbReference type="NCBI Taxonomy" id="2008318"/>
    <lineage>
        <taxon>Bacteria</taxon>
        <taxon>Pseudomonadati</taxon>
        <taxon>Pseudomonadota</taxon>
        <taxon>Alphaproteobacteria</taxon>
        <taxon>Sphingomonadales</taxon>
        <taxon>Sphingomonadaceae</taxon>
        <taxon>Sphingobium</taxon>
    </lineage>
</organism>
<gene>
    <name evidence="2" type="ORF">ENE74_16005</name>
</gene>
<feature type="region of interest" description="Disordered" evidence="1">
    <location>
        <begin position="34"/>
        <end position="64"/>
    </location>
</feature>
<keyword evidence="3" id="KW-1185">Reference proteome</keyword>
<comment type="caution">
    <text evidence="2">The sequence shown here is derived from an EMBL/GenBank/DDBJ whole genome shotgun (WGS) entry which is preliminary data.</text>
</comment>
<evidence type="ECO:0000313" key="3">
    <source>
        <dbReference type="Proteomes" id="UP000282977"/>
    </source>
</evidence>
<dbReference type="Proteomes" id="UP000282977">
    <property type="component" value="Unassembled WGS sequence"/>
</dbReference>
<protein>
    <submittedName>
        <fullName evidence="2">Uncharacterized protein</fullName>
    </submittedName>
</protein>
<evidence type="ECO:0000256" key="1">
    <source>
        <dbReference type="SAM" id="MobiDB-lite"/>
    </source>
</evidence>
<feature type="compositionally biased region" description="Basic residues" evidence="1">
    <location>
        <begin position="55"/>
        <end position="64"/>
    </location>
</feature>
<proteinExistence type="predicted"/>
<dbReference type="RefSeq" id="WP_127691913.1">
    <property type="nucleotide sequence ID" value="NZ_RZUL01000009.1"/>
</dbReference>
<name>A0A437J3W8_9SPHN</name>
<reference evidence="2 3" key="1">
    <citation type="submission" date="2019-01" db="EMBL/GenBank/DDBJ databases">
        <authorList>
            <person name="Chen W.-M."/>
        </authorList>
    </citation>
    <scope>NUCLEOTIDE SEQUENCE [LARGE SCALE GENOMIC DNA]</scope>
    <source>
        <strain evidence="2 3">TLA-22</strain>
    </source>
</reference>
<sequence length="64" mass="7221">MRKIRPASEETRETVAQAIEHLRQARTLLRESGAPRAAEAARHALRSAQGAARHADHRFRRSLP</sequence>
<dbReference type="AlphaFoldDB" id="A0A437J3W8"/>
<dbReference type="EMBL" id="RZUL01000009">
    <property type="protein sequence ID" value="RVT39195.1"/>
    <property type="molecule type" value="Genomic_DNA"/>
</dbReference>